<evidence type="ECO:0000256" key="3">
    <source>
        <dbReference type="RuleBase" id="RU003707"/>
    </source>
</evidence>
<dbReference type="CDD" id="cd06558">
    <property type="entry name" value="crotonase-like"/>
    <property type="match status" value="1"/>
</dbReference>
<gene>
    <name evidence="4" type="primary">fadB</name>
    <name evidence="4" type="ORF">GCM10011494_32870</name>
</gene>
<dbReference type="AlphaFoldDB" id="A0A916TV51"/>
<dbReference type="EMBL" id="BMHK01000030">
    <property type="protein sequence ID" value="GGC11511.1"/>
    <property type="molecule type" value="Genomic_DNA"/>
</dbReference>
<comment type="caution">
    <text evidence="4">The sequence shown here is derived from an EMBL/GenBank/DDBJ whole genome shotgun (WGS) entry which is preliminary data.</text>
</comment>
<evidence type="ECO:0000256" key="1">
    <source>
        <dbReference type="ARBA" id="ARBA00005254"/>
    </source>
</evidence>
<sequence length="266" mass="28734">MDTRFCKVEIDGPIMTVTIDRPEMRNALHGDANFELGEVFDHFEATPQLWVAILTGSGDKAFSAGADLRTPFDKNDPRAFKGMPVPETGFAGLVWRFNRRKPVIAAVNGFAVGGGFEAALACDIIVSAESASFGLTEPKVGLAALGGGIQRIIQELGPKRAHAMLLTARKIGAAQARDWGMVAEVVPDGELMVCARRWAEEITACSPASIMATKAVMQSYYDLGMEASNREMFALPEVRSLFTGPDAREGGKAFAEKRKPVWADPQ</sequence>
<dbReference type="PANTHER" id="PTHR43802">
    <property type="entry name" value="ENOYL-COA HYDRATASE"/>
    <property type="match status" value="1"/>
</dbReference>
<comment type="similarity">
    <text evidence="1 3">Belongs to the enoyl-CoA hydratase/isomerase family.</text>
</comment>
<dbReference type="RefSeq" id="WP_188772655.1">
    <property type="nucleotide sequence ID" value="NZ_BMHK01000030.1"/>
</dbReference>
<evidence type="ECO:0000313" key="4">
    <source>
        <dbReference type="EMBL" id="GGC11511.1"/>
    </source>
</evidence>
<dbReference type="Gene3D" id="3.90.226.10">
    <property type="entry name" value="2-enoyl-CoA Hydratase, Chain A, domain 1"/>
    <property type="match status" value="1"/>
</dbReference>
<dbReference type="Pfam" id="PF00378">
    <property type="entry name" value="ECH_1"/>
    <property type="match status" value="1"/>
</dbReference>
<dbReference type="SUPFAM" id="SSF52096">
    <property type="entry name" value="ClpP/crotonase"/>
    <property type="match status" value="1"/>
</dbReference>
<dbReference type="Proteomes" id="UP000608154">
    <property type="component" value="Unassembled WGS sequence"/>
</dbReference>
<evidence type="ECO:0000313" key="5">
    <source>
        <dbReference type="Proteomes" id="UP000608154"/>
    </source>
</evidence>
<keyword evidence="2" id="KW-0456">Lyase</keyword>
<dbReference type="PROSITE" id="PS00166">
    <property type="entry name" value="ENOYL_COA_HYDRATASE"/>
    <property type="match status" value="1"/>
</dbReference>
<reference evidence="4" key="2">
    <citation type="submission" date="2020-09" db="EMBL/GenBank/DDBJ databases">
        <authorList>
            <person name="Sun Q."/>
            <person name="Zhou Y."/>
        </authorList>
    </citation>
    <scope>NUCLEOTIDE SEQUENCE</scope>
    <source>
        <strain evidence="4">CGMCC 1.15095</strain>
    </source>
</reference>
<evidence type="ECO:0000256" key="2">
    <source>
        <dbReference type="ARBA" id="ARBA00023239"/>
    </source>
</evidence>
<dbReference type="InterPro" id="IPR029045">
    <property type="entry name" value="ClpP/crotonase-like_dom_sf"/>
</dbReference>
<dbReference type="Gene3D" id="1.10.12.10">
    <property type="entry name" value="Lyase 2-enoyl-coa Hydratase, Chain A, domain 2"/>
    <property type="match status" value="1"/>
</dbReference>
<accession>A0A916TV51</accession>
<dbReference type="InterPro" id="IPR001753">
    <property type="entry name" value="Enoyl-CoA_hydra/iso"/>
</dbReference>
<name>A0A916TV51_9SPHN</name>
<dbReference type="InterPro" id="IPR018376">
    <property type="entry name" value="Enoyl-CoA_hyd/isom_CS"/>
</dbReference>
<organism evidence="4 5">
    <name type="scientific">Novosphingobium endophyticum</name>
    <dbReference type="NCBI Taxonomy" id="1955250"/>
    <lineage>
        <taxon>Bacteria</taxon>
        <taxon>Pseudomonadati</taxon>
        <taxon>Pseudomonadota</taxon>
        <taxon>Alphaproteobacteria</taxon>
        <taxon>Sphingomonadales</taxon>
        <taxon>Sphingomonadaceae</taxon>
        <taxon>Novosphingobium</taxon>
    </lineage>
</organism>
<proteinExistence type="inferred from homology"/>
<dbReference type="FunFam" id="3.90.226.10:FF:000009">
    <property type="entry name" value="Carnitinyl-CoA dehydratase"/>
    <property type="match status" value="1"/>
</dbReference>
<protein>
    <submittedName>
        <fullName evidence="4">Enoyl-CoA hydratase</fullName>
    </submittedName>
</protein>
<dbReference type="InterPro" id="IPR014748">
    <property type="entry name" value="Enoyl-CoA_hydra_C"/>
</dbReference>
<reference evidence="4" key="1">
    <citation type="journal article" date="2014" name="Int. J. Syst. Evol. Microbiol.">
        <title>Complete genome sequence of Corynebacterium casei LMG S-19264T (=DSM 44701T), isolated from a smear-ripened cheese.</title>
        <authorList>
            <consortium name="US DOE Joint Genome Institute (JGI-PGF)"/>
            <person name="Walter F."/>
            <person name="Albersmeier A."/>
            <person name="Kalinowski J."/>
            <person name="Ruckert C."/>
        </authorList>
    </citation>
    <scope>NUCLEOTIDE SEQUENCE</scope>
    <source>
        <strain evidence="4">CGMCC 1.15095</strain>
    </source>
</reference>
<dbReference type="PANTHER" id="PTHR43802:SF1">
    <property type="entry name" value="IP11341P-RELATED"/>
    <property type="match status" value="1"/>
</dbReference>
<keyword evidence="5" id="KW-1185">Reference proteome</keyword>
<dbReference type="GO" id="GO:0016829">
    <property type="term" value="F:lyase activity"/>
    <property type="evidence" value="ECO:0007669"/>
    <property type="project" value="UniProtKB-KW"/>
</dbReference>